<accession>A0A821XKF2</accession>
<comment type="caution">
    <text evidence="3">The sequence shown here is derived from an EMBL/GenBank/DDBJ whole genome shotgun (WGS) entry which is preliminary data.</text>
</comment>
<protein>
    <submittedName>
        <fullName evidence="3">Uncharacterized protein</fullName>
    </submittedName>
</protein>
<feature type="region of interest" description="Disordered" evidence="1">
    <location>
        <begin position="32"/>
        <end position="51"/>
    </location>
</feature>
<sequence>MWLLIWWGPRAPKVLWGAESRRLQMFRDHRAPSDGSWVTKGKKGKGKRGGPSAVSVSFFLFMGEVVLLAGWRTLEWVTA</sequence>
<evidence type="ECO:0000313" key="4">
    <source>
        <dbReference type="Proteomes" id="UP000663880"/>
    </source>
</evidence>
<keyword evidence="2" id="KW-1133">Transmembrane helix</keyword>
<keyword evidence="2" id="KW-0472">Membrane</keyword>
<evidence type="ECO:0000256" key="1">
    <source>
        <dbReference type="SAM" id="MobiDB-lite"/>
    </source>
</evidence>
<feature type="transmembrane region" description="Helical" evidence="2">
    <location>
        <begin position="52"/>
        <end position="71"/>
    </location>
</feature>
<dbReference type="Proteomes" id="UP000663880">
    <property type="component" value="Unassembled WGS sequence"/>
</dbReference>
<evidence type="ECO:0000256" key="2">
    <source>
        <dbReference type="SAM" id="Phobius"/>
    </source>
</evidence>
<organism evidence="3 4">
    <name type="scientific">Pieris macdunnoughi</name>
    <dbReference type="NCBI Taxonomy" id="345717"/>
    <lineage>
        <taxon>Eukaryota</taxon>
        <taxon>Metazoa</taxon>
        <taxon>Ecdysozoa</taxon>
        <taxon>Arthropoda</taxon>
        <taxon>Hexapoda</taxon>
        <taxon>Insecta</taxon>
        <taxon>Pterygota</taxon>
        <taxon>Neoptera</taxon>
        <taxon>Endopterygota</taxon>
        <taxon>Lepidoptera</taxon>
        <taxon>Glossata</taxon>
        <taxon>Ditrysia</taxon>
        <taxon>Papilionoidea</taxon>
        <taxon>Pieridae</taxon>
        <taxon>Pierinae</taxon>
        <taxon>Pieris</taxon>
    </lineage>
</organism>
<keyword evidence="4" id="KW-1185">Reference proteome</keyword>
<dbReference type="AlphaFoldDB" id="A0A821XKF2"/>
<evidence type="ECO:0000313" key="3">
    <source>
        <dbReference type="EMBL" id="CAF4944092.1"/>
    </source>
</evidence>
<gene>
    <name evidence="3" type="ORF">PMACD_LOCUS15006</name>
</gene>
<proteinExistence type="predicted"/>
<dbReference type="EMBL" id="CAJOBZ010000068">
    <property type="protein sequence ID" value="CAF4944092.1"/>
    <property type="molecule type" value="Genomic_DNA"/>
</dbReference>
<reference evidence="3" key="1">
    <citation type="submission" date="2021-02" db="EMBL/GenBank/DDBJ databases">
        <authorList>
            <person name="Steward A R."/>
        </authorList>
    </citation>
    <scope>NUCLEOTIDE SEQUENCE</scope>
</reference>
<name>A0A821XKF2_9NEOP</name>
<keyword evidence="2" id="KW-0812">Transmembrane</keyword>